<protein>
    <recommendedName>
        <fullName evidence="4">Reverse transcriptase Ty1/copia-type domain-containing protein</fullName>
    </recommendedName>
</protein>
<name>A0A9Q3D054_9BASI</name>
<dbReference type="OrthoDB" id="3344688at2759"/>
<dbReference type="Proteomes" id="UP000765509">
    <property type="component" value="Unassembled WGS sequence"/>
</dbReference>
<reference evidence="2" key="1">
    <citation type="submission" date="2021-03" db="EMBL/GenBank/DDBJ databases">
        <title>Draft genome sequence of rust myrtle Austropuccinia psidii MF-1, a brazilian biotype.</title>
        <authorList>
            <person name="Quecine M.C."/>
            <person name="Pachon D.M.R."/>
            <person name="Bonatelli M.L."/>
            <person name="Correr F.H."/>
            <person name="Franceschini L.M."/>
            <person name="Leite T.F."/>
            <person name="Margarido G.R.A."/>
            <person name="Almeida C.A."/>
            <person name="Ferrarezi J.A."/>
            <person name="Labate C.A."/>
        </authorList>
    </citation>
    <scope>NUCLEOTIDE SEQUENCE</scope>
    <source>
        <strain evidence="2">MF-1</strain>
    </source>
</reference>
<comment type="caution">
    <text evidence="2">The sequence shown here is derived from an EMBL/GenBank/DDBJ whole genome shotgun (WGS) entry which is preliminary data.</text>
</comment>
<keyword evidence="3" id="KW-1185">Reference proteome</keyword>
<evidence type="ECO:0000313" key="2">
    <source>
        <dbReference type="EMBL" id="MBW0491556.1"/>
    </source>
</evidence>
<sequence length="228" mass="25502">MNTPLKPALPLQKATEAELEEFEHLNINYRSAVGALNYIRINTEPDITFAISHLSQFLKKPGLPHWEACLNSQPSLTPPSKLNTKHYLTPPKKLYGFNNNSAPPSLLNGNEGEIDLAHFNSNHNSFKTKHMDIKYHLICDLLKNTQLLLRHISTHQMAADFLTKSVGKTNLLRSRNFLNLSASPQLSQGGLSTFQNQLSRTSQADPQPDRSADQDNFQQLPPTPGLSI</sequence>
<dbReference type="PANTHER" id="PTHR11439">
    <property type="entry name" value="GAG-POL-RELATED RETROTRANSPOSON"/>
    <property type="match status" value="1"/>
</dbReference>
<dbReference type="PANTHER" id="PTHR11439:SF511">
    <property type="match status" value="1"/>
</dbReference>
<evidence type="ECO:0000313" key="3">
    <source>
        <dbReference type="Proteomes" id="UP000765509"/>
    </source>
</evidence>
<dbReference type="AlphaFoldDB" id="A0A9Q3D054"/>
<feature type="compositionally biased region" description="Polar residues" evidence="1">
    <location>
        <begin position="195"/>
        <end position="205"/>
    </location>
</feature>
<feature type="region of interest" description="Disordered" evidence="1">
    <location>
        <begin position="195"/>
        <end position="228"/>
    </location>
</feature>
<accession>A0A9Q3D054</accession>
<evidence type="ECO:0000256" key="1">
    <source>
        <dbReference type="SAM" id="MobiDB-lite"/>
    </source>
</evidence>
<gene>
    <name evidence="2" type="ORF">O181_031271</name>
</gene>
<evidence type="ECO:0008006" key="4">
    <source>
        <dbReference type="Google" id="ProtNLM"/>
    </source>
</evidence>
<organism evidence="2 3">
    <name type="scientific">Austropuccinia psidii MF-1</name>
    <dbReference type="NCBI Taxonomy" id="1389203"/>
    <lineage>
        <taxon>Eukaryota</taxon>
        <taxon>Fungi</taxon>
        <taxon>Dikarya</taxon>
        <taxon>Basidiomycota</taxon>
        <taxon>Pucciniomycotina</taxon>
        <taxon>Pucciniomycetes</taxon>
        <taxon>Pucciniales</taxon>
        <taxon>Sphaerophragmiaceae</taxon>
        <taxon>Austropuccinia</taxon>
    </lineage>
</organism>
<dbReference type="EMBL" id="AVOT02011140">
    <property type="protein sequence ID" value="MBW0491556.1"/>
    <property type="molecule type" value="Genomic_DNA"/>
</dbReference>
<proteinExistence type="predicted"/>